<name>A0A4R6BEU4_9STAP</name>
<keyword evidence="2" id="KW-1185">Reference proteome</keyword>
<dbReference type="AlphaFoldDB" id="A0A4R6BEU4"/>
<gene>
    <name evidence="1" type="ORF">ERX27_03785</name>
</gene>
<reference evidence="1 2" key="1">
    <citation type="submission" date="2019-01" db="EMBL/GenBank/DDBJ databases">
        <title>Draft genome sequences of the type strains of six Macrococcus species.</title>
        <authorList>
            <person name="Mazhar S."/>
            <person name="Altermann E."/>
            <person name="Hill C."/>
            <person name="Mcauliffe O."/>
        </authorList>
    </citation>
    <scope>NUCLEOTIDE SEQUENCE [LARGE SCALE GENOMIC DNA]</scope>
    <source>
        <strain evidence="1 2">CCM4811</strain>
    </source>
</reference>
<dbReference type="Proteomes" id="UP000295310">
    <property type="component" value="Unassembled WGS sequence"/>
</dbReference>
<dbReference type="OrthoDB" id="2139078at2"/>
<sequence length="267" mass="31442">MRTFEQEKDLFFVDSSTYKLLAEHLKTTVVCPKDEFKGHILYKNFHVSNCHRTWRIQDYDYVIVARPGWYESLSDDLQQLIFQEQRRTGSRLVLGNLLITQKFWRSLTSTTQQKLIHLYDEKIEEIDTRGLPERFQQLHHVFPEEHGGNCFAAALYGVADEPSLLDEWVHSQSFLDMLERNHFKRFDRATKDSVLVFEHDGVVVHACYVIDDEYCFNKSGQTFFNPWHIARIGKVVEDWHDCKVMFFCDPSKLDELVNLGIDDKVVA</sequence>
<comment type="caution">
    <text evidence="1">The sequence shown here is derived from an EMBL/GenBank/DDBJ whole genome shotgun (WGS) entry which is preliminary data.</text>
</comment>
<evidence type="ECO:0000313" key="2">
    <source>
        <dbReference type="Proteomes" id="UP000295310"/>
    </source>
</evidence>
<protein>
    <submittedName>
        <fullName evidence="1">Uncharacterized protein</fullName>
    </submittedName>
</protein>
<evidence type="ECO:0000313" key="1">
    <source>
        <dbReference type="EMBL" id="TDL98268.1"/>
    </source>
</evidence>
<organism evidence="1 2">
    <name type="scientific">Macrococcus brunensis</name>
    <dbReference type="NCBI Taxonomy" id="198483"/>
    <lineage>
        <taxon>Bacteria</taxon>
        <taxon>Bacillati</taxon>
        <taxon>Bacillota</taxon>
        <taxon>Bacilli</taxon>
        <taxon>Bacillales</taxon>
        <taxon>Staphylococcaceae</taxon>
        <taxon>Macrococcus</taxon>
    </lineage>
</organism>
<dbReference type="EMBL" id="SCWA01000005">
    <property type="protein sequence ID" value="TDL98268.1"/>
    <property type="molecule type" value="Genomic_DNA"/>
</dbReference>
<accession>A0A4R6BEU4</accession>
<proteinExistence type="predicted"/>
<dbReference type="RefSeq" id="WP_133431507.1">
    <property type="nucleotide sequence ID" value="NZ_CP092179.1"/>
</dbReference>